<protein>
    <submittedName>
        <fullName evidence="1">Uncharacterized protein</fullName>
    </submittedName>
</protein>
<evidence type="ECO:0000313" key="1">
    <source>
        <dbReference type="EMBL" id="KAI4366883.1"/>
    </source>
</evidence>
<accession>A0ACB9QJG2</accession>
<dbReference type="Proteomes" id="UP001057402">
    <property type="component" value="Chromosome 6"/>
</dbReference>
<sequence>MLDELCFEQCWCLRSWLVDSRTIAKKVKSASLSPAYQIKDCGAKRECPNCYHSIDNNGVFPEWPGLPAGVKFDPSEVELLEHLEAKCGIGTSEPHMFLDEFIPTIESSGGICYTHPENLPGAKKDGSILHFFHRTTNAYSSGQRKRRKVCSEYNIEIEGVRWHKTGKTRAVMDNGVHKGWEKIMVLYQSSKKGSKPLKLNWIMHQYHLGAVEEEKDGEYVVCKIFYKQEKHLEKSVDHDKSLSVEDPDVEIIHTSPRTPAANPPNPPRSQEKALNDNVNMEYTPKVAAQETGDPSHHLEFNQQHSECLAGESQLEDFAETCEIDSSLLCRELVSQSRLSAKSKFASISTLTQKPKEIPVSSSTLCGLSELELLDFDTPPDLIHDELPFGSQESIFDWLDGL</sequence>
<name>A0ACB9QJG2_9MYRT</name>
<keyword evidence="2" id="KW-1185">Reference proteome</keyword>
<comment type="caution">
    <text evidence="1">The sequence shown here is derived from an EMBL/GenBank/DDBJ whole genome shotgun (WGS) entry which is preliminary data.</text>
</comment>
<reference evidence="2" key="1">
    <citation type="journal article" date="2023" name="Front. Plant Sci.">
        <title>Chromosomal-level genome assembly of Melastoma candidum provides insights into trichome evolution.</title>
        <authorList>
            <person name="Zhong Y."/>
            <person name="Wu W."/>
            <person name="Sun C."/>
            <person name="Zou P."/>
            <person name="Liu Y."/>
            <person name="Dai S."/>
            <person name="Zhou R."/>
        </authorList>
    </citation>
    <scope>NUCLEOTIDE SEQUENCE [LARGE SCALE GENOMIC DNA]</scope>
</reference>
<proteinExistence type="predicted"/>
<evidence type="ECO:0000313" key="2">
    <source>
        <dbReference type="Proteomes" id="UP001057402"/>
    </source>
</evidence>
<gene>
    <name evidence="1" type="ORF">MLD38_022692</name>
</gene>
<dbReference type="EMBL" id="CM042885">
    <property type="protein sequence ID" value="KAI4366883.1"/>
    <property type="molecule type" value="Genomic_DNA"/>
</dbReference>
<organism evidence="1 2">
    <name type="scientific">Melastoma candidum</name>
    <dbReference type="NCBI Taxonomy" id="119954"/>
    <lineage>
        <taxon>Eukaryota</taxon>
        <taxon>Viridiplantae</taxon>
        <taxon>Streptophyta</taxon>
        <taxon>Embryophyta</taxon>
        <taxon>Tracheophyta</taxon>
        <taxon>Spermatophyta</taxon>
        <taxon>Magnoliopsida</taxon>
        <taxon>eudicotyledons</taxon>
        <taxon>Gunneridae</taxon>
        <taxon>Pentapetalae</taxon>
        <taxon>rosids</taxon>
        <taxon>malvids</taxon>
        <taxon>Myrtales</taxon>
        <taxon>Melastomataceae</taxon>
        <taxon>Melastomatoideae</taxon>
        <taxon>Melastomateae</taxon>
        <taxon>Melastoma</taxon>
    </lineage>
</organism>